<dbReference type="AlphaFoldDB" id="A0A9Q0NHC1"/>
<comment type="similarity">
    <text evidence="2">Belongs to the DODA-type extradiol aromatic ring-opening dioxygenase family.</text>
</comment>
<organism evidence="7 8">
    <name type="scientific">Pseudolycoriella hygida</name>
    <dbReference type="NCBI Taxonomy" id="35572"/>
    <lineage>
        <taxon>Eukaryota</taxon>
        <taxon>Metazoa</taxon>
        <taxon>Ecdysozoa</taxon>
        <taxon>Arthropoda</taxon>
        <taxon>Hexapoda</taxon>
        <taxon>Insecta</taxon>
        <taxon>Pterygota</taxon>
        <taxon>Neoptera</taxon>
        <taxon>Endopterygota</taxon>
        <taxon>Diptera</taxon>
        <taxon>Nematocera</taxon>
        <taxon>Sciaroidea</taxon>
        <taxon>Sciaridae</taxon>
        <taxon>Pseudolycoriella</taxon>
    </lineage>
</organism>
<feature type="non-terminal residue" evidence="7">
    <location>
        <position position="268"/>
    </location>
</feature>
<evidence type="ECO:0000256" key="4">
    <source>
        <dbReference type="ARBA" id="ARBA00022833"/>
    </source>
</evidence>
<evidence type="ECO:0000313" key="7">
    <source>
        <dbReference type="EMBL" id="KAJ6649519.1"/>
    </source>
</evidence>
<keyword evidence="7" id="KW-0223">Dioxygenase</keyword>
<protein>
    <submittedName>
        <fullName evidence="7">4,5-DOPA dioxygenase extradiol</fullName>
    </submittedName>
</protein>
<keyword evidence="4" id="KW-0862">Zinc</keyword>
<dbReference type="PANTHER" id="PTHR30096:SF0">
    <property type="entry name" value="4,5-DOPA DIOXYGENASE EXTRADIOL-LIKE PROTEIN"/>
    <property type="match status" value="1"/>
</dbReference>
<dbReference type="SUPFAM" id="SSF53213">
    <property type="entry name" value="LigB-like"/>
    <property type="match status" value="1"/>
</dbReference>
<name>A0A9Q0NHC1_9DIPT</name>
<dbReference type="CDD" id="cd07363">
    <property type="entry name" value="45_DOPA_Dioxygenase"/>
    <property type="match status" value="1"/>
</dbReference>
<dbReference type="Gene3D" id="3.40.830.10">
    <property type="entry name" value="LigB-like"/>
    <property type="match status" value="1"/>
</dbReference>
<evidence type="ECO:0000256" key="5">
    <source>
        <dbReference type="ARBA" id="ARBA00023002"/>
    </source>
</evidence>
<keyword evidence="8" id="KW-1185">Reference proteome</keyword>
<dbReference type="InterPro" id="IPR014436">
    <property type="entry name" value="Extradiol_dOase_DODA"/>
</dbReference>
<accession>A0A9Q0NHC1</accession>
<dbReference type="GO" id="GO:0016702">
    <property type="term" value="F:oxidoreductase activity, acting on single donors with incorporation of molecular oxygen, incorporation of two atoms of oxygen"/>
    <property type="evidence" value="ECO:0007669"/>
    <property type="project" value="UniProtKB-ARBA"/>
</dbReference>
<evidence type="ECO:0000313" key="8">
    <source>
        <dbReference type="Proteomes" id="UP001151699"/>
    </source>
</evidence>
<feature type="non-terminal residue" evidence="7">
    <location>
        <position position="1"/>
    </location>
</feature>
<comment type="cofactor">
    <cofactor evidence="1">
        <name>Zn(2+)</name>
        <dbReference type="ChEBI" id="CHEBI:29105"/>
    </cofactor>
</comment>
<evidence type="ECO:0000256" key="3">
    <source>
        <dbReference type="ARBA" id="ARBA00022723"/>
    </source>
</evidence>
<keyword evidence="5" id="KW-0560">Oxidoreductase</keyword>
<dbReference type="Proteomes" id="UP001151699">
    <property type="component" value="Chromosome A"/>
</dbReference>
<evidence type="ECO:0000259" key="6">
    <source>
        <dbReference type="Pfam" id="PF02900"/>
    </source>
</evidence>
<dbReference type="OrthoDB" id="7396853at2759"/>
<dbReference type="EMBL" id="WJQU01000001">
    <property type="protein sequence ID" value="KAJ6649519.1"/>
    <property type="molecule type" value="Genomic_DNA"/>
</dbReference>
<comment type="caution">
    <text evidence="7">The sequence shown here is derived from an EMBL/GenBank/DDBJ whole genome shotgun (WGS) entry which is preliminary data.</text>
</comment>
<dbReference type="PANTHER" id="PTHR30096">
    <property type="entry name" value="4,5-DOPA DIOXYGENASE EXTRADIOL-LIKE PROTEIN"/>
    <property type="match status" value="1"/>
</dbReference>
<sequence>PDLLEDKEKPGEFYSWFGNYLKTEVKPKAVVIISAHWQGRGENGIFVDTSTKPKLIYDFYGFPKHFYKTTWDHQGSPEVASRVIELLRKGGIHAEGVNYGNDHGVWVPLKRAMESNPDIPIVEVSTFEHEDMELHTKMGEALSPLRDEGVVIIGSGSAVHNLRMYRTYPGNLPSPQFVRDFDHEMEIIACNLKGDERKNAANKLNEHGNFRQSHPTAEHLVPYHVALGAAGSDAGVKLMHQFYSTLSWGSYGFGMASFDQKPFGKDEL</sequence>
<feature type="domain" description="Extradiol ring-cleavage dioxygenase class III enzyme subunit B" evidence="6">
    <location>
        <begin position="12"/>
        <end position="247"/>
    </location>
</feature>
<reference evidence="7" key="1">
    <citation type="submission" date="2022-07" db="EMBL/GenBank/DDBJ databases">
        <authorList>
            <person name="Trinca V."/>
            <person name="Uliana J.V.C."/>
            <person name="Torres T.T."/>
            <person name="Ward R.J."/>
            <person name="Monesi N."/>
        </authorList>
    </citation>
    <scope>NUCLEOTIDE SEQUENCE</scope>
    <source>
        <strain evidence="7">HSMRA1968</strain>
        <tissue evidence="7">Whole embryos</tissue>
    </source>
</reference>
<evidence type="ECO:0000256" key="1">
    <source>
        <dbReference type="ARBA" id="ARBA00001947"/>
    </source>
</evidence>
<dbReference type="GO" id="GO:0008270">
    <property type="term" value="F:zinc ion binding"/>
    <property type="evidence" value="ECO:0007669"/>
    <property type="project" value="InterPro"/>
</dbReference>
<dbReference type="GO" id="GO:0008198">
    <property type="term" value="F:ferrous iron binding"/>
    <property type="evidence" value="ECO:0007669"/>
    <property type="project" value="InterPro"/>
</dbReference>
<gene>
    <name evidence="7" type="primary">DODA_0</name>
    <name evidence="7" type="ORF">Bhyg_04755</name>
</gene>
<dbReference type="Pfam" id="PF02900">
    <property type="entry name" value="LigB"/>
    <property type="match status" value="1"/>
</dbReference>
<dbReference type="InterPro" id="IPR004183">
    <property type="entry name" value="Xdiol_dOase_suB"/>
</dbReference>
<evidence type="ECO:0000256" key="2">
    <source>
        <dbReference type="ARBA" id="ARBA00007581"/>
    </source>
</evidence>
<keyword evidence="3" id="KW-0479">Metal-binding</keyword>
<dbReference type="PIRSF" id="PIRSF006157">
    <property type="entry name" value="Doxgns_DODA"/>
    <property type="match status" value="1"/>
</dbReference>
<proteinExistence type="inferred from homology"/>